<keyword evidence="2" id="KW-0378">Hydrolase</keyword>
<dbReference type="Pfam" id="PF00449">
    <property type="entry name" value="Urease_alpha"/>
    <property type="match status" value="1"/>
</dbReference>
<dbReference type="InterPro" id="IPR011612">
    <property type="entry name" value="Urease_alpha_N_dom"/>
</dbReference>
<evidence type="ECO:0000256" key="1">
    <source>
        <dbReference type="ARBA" id="ARBA00022723"/>
    </source>
</evidence>
<dbReference type="PANTHER" id="PTHR43440">
    <property type="entry name" value="UREASE"/>
    <property type="match status" value="1"/>
</dbReference>
<sequence length="97" mass="10588">MKISHNKYASLYGPTTGDRVRLADTSLIIEVEKDYTSYGDEAVFGGGKVIREGMGMNPLLTRDEGVPDLVLTNALILDSTGIYKADIGVRGYRCTGW</sequence>
<dbReference type="GO" id="GO:0016810">
    <property type="term" value="F:hydrolase activity, acting on carbon-nitrogen (but not peptide) bonds"/>
    <property type="evidence" value="ECO:0007669"/>
    <property type="project" value="InterPro"/>
</dbReference>
<evidence type="ECO:0000313" key="5">
    <source>
        <dbReference type="Proteomes" id="UP000051845"/>
    </source>
</evidence>
<proteinExistence type="predicted"/>
<dbReference type="Proteomes" id="UP000051845">
    <property type="component" value="Unassembled WGS sequence"/>
</dbReference>
<comment type="caution">
    <text evidence="4">The sequence shown here is derived from an EMBL/GenBank/DDBJ whole genome shotgun (WGS) entry which is preliminary data.</text>
</comment>
<gene>
    <name evidence="4" type="ORF">FC82_GL001159</name>
</gene>
<dbReference type="EMBL" id="AYYR01000022">
    <property type="protein sequence ID" value="KRM76678.1"/>
    <property type="molecule type" value="Genomic_DNA"/>
</dbReference>
<dbReference type="GO" id="GO:0046872">
    <property type="term" value="F:metal ion binding"/>
    <property type="evidence" value="ECO:0007669"/>
    <property type="project" value="UniProtKB-KW"/>
</dbReference>
<accession>A0A0R2BLP7</accession>
<dbReference type="InterPro" id="IPR050112">
    <property type="entry name" value="Urease_alpha_subunit"/>
</dbReference>
<protein>
    <recommendedName>
        <fullName evidence="3">Urease alpha-subunit N-terminal domain-containing protein</fullName>
    </recommendedName>
</protein>
<dbReference type="PATRIC" id="fig|1423733.4.peg.1222"/>
<name>A0A0R2BLP7_SECCO</name>
<dbReference type="AlphaFoldDB" id="A0A0R2BLP7"/>
<dbReference type="PANTHER" id="PTHR43440:SF1">
    <property type="entry name" value="UREASE"/>
    <property type="match status" value="1"/>
</dbReference>
<dbReference type="SUPFAM" id="SSF51338">
    <property type="entry name" value="Composite domain of metallo-dependent hydrolases"/>
    <property type="match status" value="1"/>
</dbReference>
<reference evidence="4 5" key="1">
    <citation type="journal article" date="2015" name="Genome Announc.">
        <title>Expanding the biotechnology potential of lactobacilli through comparative genomics of 213 strains and associated genera.</title>
        <authorList>
            <person name="Sun Z."/>
            <person name="Harris H.M."/>
            <person name="McCann A."/>
            <person name="Guo C."/>
            <person name="Argimon S."/>
            <person name="Zhang W."/>
            <person name="Yang X."/>
            <person name="Jeffery I.B."/>
            <person name="Cooney J.C."/>
            <person name="Kagawa T.F."/>
            <person name="Liu W."/>
            <person name="Song Y."/>
            <person name="Salvetti E."/>
            <person name="Wrobel A."/>
            <person name="Rasinkangas P."/>
            <person name="Parkhill J."/>
            <person name="Rea M.C."/>
            <person name="O'Sullivan O."/>
            <person name="Ritari J."/>
            <person name="Douillard F.P."/>
            <person name="Paul Ross R."/>
            <person name="Yang R."/>
            <person name="Briner A.E."/>
            <person name="Felis G.E."/>
            <person name="de Vos W.M."/>
            <person name="Barrangou R."/>
            <person name="Klaenhammer T.R."/>
            <person name="Caufield P.W."/>
            <person name="Cui Y."/>
            <person name="Zhang H."/>
            <person name="O'Toole P.W."/>
        </authorList>
    </citation>
    <scope>NUCLEOTIDE SEQUENCE [LARGE SCALE GENOMIC DNA]</scope>
    <source>
        <strain evidence="4 5">DSM 20515</strain>
    </source>
</reference>
<keyword evidence="1" id="KW-0479">Metal-binding</keyword>
<evidence type="ECO:0000259" key="3">
    <source>
        <dbReference type="Pfam" id="PF00449"/>
    </source>
</evidence>
<evidence type="ECO:0000313" key="4">
    <source>
        <dbReference type="EMBL" id="KRM76678.1"/>
    </source>
</evidence>
<organism evidence="4 5">
    <name type="scientific">Secundilactobacillus collinoides DSM 20515 = JCM 1123</name>
    <dbReference type="NCBI Taxonomy" id="1423733"/>
    <lineage>
        <taxon>Bacteria</taxon>
        <taxon>Bacillati</taxon>
        <taxon>Bacillota</taxon>
        <taxon>Bacilli</taxon>
        <taxon>Lactobacillales</taxon>
        <taxon>Lactobacillaceae</taxon>
        <taxon>Secundilactobacillus</taxon>
    </lineage>
</organism>
<dbReference type="Gene3D" id="2.30.40.10">
    <property type="entry name" value="Urease, subunit C, domain 1"/>
    <property type="match status" value="1"/>
</dbReference>
<feature type="domain" description="Urease alpha-subunit N-terminal" evidence="3">
    <location>
        <begin position="1"/>
        <end position="92"/>
    </location>
</feature>
<evidence type="ECO:0000256" key="2">
    <source>
        <dbReference type="ARBA" id="ARBA00022801"/>
    </source>
</evidence>
<dbReference type="InterPro" id="IPR011059">
    <property type="entry name" value="Metal-dep_hydrolase_composite"/>
</dbReference>